<dbReference type="GO" id="GO:0046872">
    <property type="term" value="F:metal ion binding"/>
    <property type="evidence" value="ECO:0007669"/>
    <property type="project" value="UniProtKB-KW"/>
</dbReference>
<evidence type="ECO:0000313" key="5">
    <source>
        <dbReference type="Proteomes" id="UP000235460"/>
    </source>
</evidence>
<evidence type="ECO:0000256" key="2">
    <source>
        <dbReference type="ARBA" id="ARBA00022801"/>
    </source>
</evidence>
<dbReference type="Pfam" id="PF01546">
    <property type="entry name" value="Peptidase_M20"/>
    <property type="match status" value="1"/>
</dbReference>
<proteinExistence type="predicted"/>
<protein>
    <submittedName>
        <fullName evidence="4">Acetylornithine deacetylase</fullName>
    </submittedName>
</protein>
<evidence type="ECO:0000256" key="1">
    <source>
        <dbReference type="ARBA" id="ARBA00022723"/>
    </source>
</evidence>
<feature type="domain" description="Peptidase M20 dimerisation" evidence="3">
    <location>
        <begin position="147"/>
        <end position="230"/>
    </location>
</feature>
<dbReference type="AlphaFoldDB" id="A0A2N7PM07"/>
<dbReference type="GO" id="GO:0016787">
    <property type="term" value="F:hydrolase activity"/>
    <property type="evidence" value="ECO:0007669"/>
    <property type="project" value="UniProtKB-KW"/>
</dbReference>
<dbReference type="PANTHER" id="PTHR43808">
    <property type="entry name" value="ACETYLORNITHINE DEACETYLASE"/>
    <property type="match status" value="1"/>
</dbReference>
<keyword evidence="2" id="KW-0378">Hydrolase</keyword>
<dbReference type="InterPro" id="IPR036264">
    <property type="entry name" value="Bact_exopeptidase_dim_dom"/>
</dbReference>
<reference evidence="4 5" key="1">
    <citation type="submission" date="2018-01" db="EMBL/GenBank/DDBJ databases">
        <title>Metagenomic assembled genomes from two thermal pools in the Uzon Caldera, Kamchatka, Russia.</title>
        <authorList>
            <person name="Wilkins L."/>
            <person name="Ettinger C."/>
        </authorList>
    </citation>
    <scope>NUCLEOTIDE SEQUENCE [LARGE SCALE GENOMIC DNA]</scope>
    <source>
        <strain evidence="4">ZAV-08</strain>
    </source>
</reference>
<dbReference type="Gene3D" id="3.40.630.10">
    <property type="entry name" value="Zn peptidases"/>
    <property type="match status" value="1"/>
</dbReference>
<accession>A0A2N7PM07</accession>
<evidence type="ECO:0000313" key="4">
    <source>
        <dbReference type="EMBL" id="PMP65452.1"/>
    </source>
</evidence>
<dbReference type="SUPFAM" id="SSF55031">
    <property type="entry name" value="Bacterial exopeptidase dimerisation domain"/>
    <property type="match status" value="1"/>
</dbReference>
<dbReference type="Pfam" id="PF07687">
    <property type="entry name" value="M20_dimer"/>
    <property type="match status" value="1"/>
</dbReference>
<dbReference type="Gene3D" id="3.30.70.360">
    <property type="match status" value="1"/>
</dbReference>
<dbReference type="NCBIfam" id="NF006404">
    <property type="entry name" value="PRK08652.1-2"/>
    <property type="match status" value="1"/>
</dbReference>
<dbReference type="PANTHER" id="PTHR43808:SF25">
    <property type="entry name" value="PEPTIDASE M20 DIMERISATION DOMAIN-CONTAINING PROTEIN"/>
    <property type="match status" value="1"/>
</dbReference>
<dbReference type="InterPro" id="IPR050072">
    <property type="entry name" value="Peptidase_M20A"/>
</dbReference>
<dbReference type="Proteomes" id="UP000235460">
    <property type="component" value="Unassembled WGS sequence"/>
</dbReference>
<dbReference type="InterPro" id="IPR002933">
    <property type="entry name" value="Peptidase_M20"/>
</dbReference>
<keyword evidence="1" id="KW-0479">Metal-binding</keyword>
<dbReference type="InterPro" id="IPR011650">
    <property type="entry name" value="Peptidase_M20_dimer"/>
</dbReference>
<sequence length="331" mass="38270">MVENDKIIKLLRALVEIESPSKKEEKIKEFVKKYLKDLKYEVAEGEFYIATKSNSDLIVATHLDTIPLKSEFFYDGEYAYGTGVCDAKASITAMLLAAENKLNYTLAFFRDEEEEGLGSKEFAKTWEKGKFAIVMEPTDLKIASKHWGSFELIVEIKGKEAHGAFPERGINAIERAFELYRELKKLNLNINPLKINGGSEEYIIPYFCKIKFEIFLKPEEKISDYLKKVEIVRNFGEYEIDHAYEGYISGEVVKYLEEAIKLADLPVYYTEMKSWTDALNLKDRFDVVVWGPGELETCHTKEEKIKIEDIKKAWEILNCLNSLLSFKKKPR</sequence>
<dbReference type="SUPFAM" id="SSF53187">
    <property type="entry name" value="Zn-dependent exopeptidases"/>
    <property type="match status" value="1"/>
</dbReference>
<dbReference type="EMBL" id="PNIK01000096">
    <property type="protein sequence ID" value="PMP65452.1"/>
    <property type="molecule type" value="Genomic_DNA"/>
</dbReference>
<comment type="caution">
    <text evidence="4">The sequence shown here is derived from an EMBL/GenBank/DDBJ whole genome shotgun (WGS) entry which is preliminary data.</text>
</comment>
<organism evidence="4 5">
    <name type="scientific">Thermodesulfobacterium geofontis</name>
    <dbReference type="NCBI Taxonomy" id="1295609"/>
    <lineage>
        <taxon>Bacteria</taxon>
        <taxon>Pseudomonadati</taxon>
        <taxon>Thermodesulfobacteriota</taxon>
        <taxon>Thermodesulfobacteria</taxon>
        <taxon>Thermodesulfobacteriales</taxon>
        <taxon>Thermodesulfobacteriaceae</taxon>
        <taxon>Thermodesulfobacterium</taxon>
    </lineage>
</organism>
<gene>
    <name evidence="4" type="ORF">C0190_06725</name>
</gene>
<name>A0A2N7PM07_9BACT</name>
<evidence type="ECO:0000259" key="3">
    <source>
        <dbReference type="Pfam" id="PF07687"/>
    </source>
</evidence>